<keyword evidence="3" id="KW-0175">Coiled coil</keyword>
<comment type="caution">
    <text evidence="6">The sequence shown here is derived from an EMBL/GenBank/DDBJ whole genome shotgun (WGS) entry which is preliminary data.</text>
</comment>
<dbReference type="InterPro" id="IPR000219">
    <property type="entry name" value="DH_dom"/>
</dbReference>
<comment type="subcellular location">
    <subcellularLocation>
        <location evidence="1">Cytoplasm</location>
    </subcellularLocation>
</comment>
<feature type="coiled-coil region" evidence="3">
    <location>
        <begin position="342"/>
        <end position="380"/>
    </location>
</feature>
<dbReference type="PANTHER" id="PTHR46006">
    <property type="entry name" value="RHO GUANINE NUCLEOTIDE EXCHANGE FACTOR AT 64C, ISOFORM A"/>
    <property type="match status" value="1"/>
</dbReference>
<dbReference type="Gene3D" id="1.20.900.10">
    <property type="entry name" value="Dbl homology (DH) domain"/>
    <property type="match status" value="1"/>
</dbReference>
<dbReference type="GO" id="GO:0005085">
    <property type="term" value="F:guanyl-nucleotide exchange factor activity"/>
    <property type="evidence" value="ECO:0007669"/>
    <property type="project" value="InterPro"/>
</dbReference>
<dbReference type="OrthoDB" id="1716625at2759"/>
<feature type="region of interest" description="Disordered" evidence="4">
    <location>
        <begin position="1"/>
        <end position="41"/>
    </location>
</feature>
<proteinExistence type="predicted"/>
<dbReference type="InterPro" id="IPR001331">
    <property type="entry name" value="GDS_CDC24_CS"/>
</dbReference>
<keyword evidence="2" id="KW-0963">Cytoplasm</keyword>
<reference evidence="6 7" key="1">
    <citation type="journal article" date="2018" name="MBio">
        <title>Comparative Genomics Reveals the Core Gene Toolbox for the Fungus-Insect Symbiosis.</title>
        <authorList>
            <person name="Wang Y."/>
            <person name="Stata M."/>
            <person name="Wang W."/>
            <person name="Stajich J.E."/>
            <person name="White M.M."/>
            <person name="Moncalvo J.M."/>
        </authorList>
    </citation>
    <scope>NUCLEOTIDE SEQUENCE [LARGE SCALE GENOMIC DNA]</scope>
    <source>
        <strain evidence="6 7">SC-DP-2</strain>
    </source>
</reference>
<organism evidence="6 7">
    <name type="scientific">Smittium megazygosporum</name>
    <dbReference type="NCBI Taxonomy" id="133381"/>
    <lineage>
        <taxon>Eukaryota</taxon>
        <taxon>Fungi</taxon>
        <taxon>Fungi incertae sedis</taxon>
        <taxon>Zoopagomycota</taxon>
        <taxon>Kickxellomycotina</taxon>
        <taxon>Harpellomycetes</taxon>
        <taxon>Harpellales</taxon>
        <taxon>Legeriomycetaceae</taxon>
        <taxon>Smittium</taxon>
    </lineage>
</organism>
<evidence type="ECO:0000259" key="5">
    <source>
        <dbReference type="PROSITE" id="PS50010"/>
    </source>
</evidence>
<keyword evidence="7" id="KW-1185">Reference proteome</keyword>
<dbReference type="STRING" id="133381.A0A2T9ZBZ0"/>
<dbReference type="PROSITE" id="PS50010">
    <property type="entry name" value="DH_2"/>
    <property type="match status" value="1"/>
</dbReference>
<accession>A0A2T9ZBZ0</accession>
<dbReference type="CDD" id="cd00160">
    <property type="entry name" value="RhoGEF"/>
    <property type="match status" value="1"/>
</dbReference>
<dbReference type="InterPro" id="IPR035899">
    <property type="entry name" value="DBL_dom_sf"/>
</dbReference>
<dbReference type="GO" id="GO:0035556">
    <property type="term" value="P:intracellular signal transduction"/>
    <property type="evidence" value="ECO:0007669"/>
    <property type="project" value="InterPro"/>
</dbReference>
<evidence type="ECO:0000256" key="1">
    <source>
        <dbReference type="ARBA" id="ARBA00004496"/>
    </source>
</evidence>
<dbReference type="AlphaFoldDB" id="A0A2T9ZBZ0"/>
<feature type="region of interest" description="Disordered" evidence="4">
    <location>
        <begin position="80"/>
        <end position="114"/>
    </location>
</feature>
<feature type="domain" description="DH" evidence="5">
    <location>
        <begin position="202"/>
        <end position="373"/>
    </location>
</feature>
<evidence type="ECO:0000313" key="6">
    <source>
        <dbReference type="EMBL" id="PVV02070.1"/>
    </source>
</evidence>
<evidence type="ECO:0000256" key="3">
    <source>
        <dbReference type="SAM" id="Coils"/>
    </source>
</evidence>
<evidence type="ECO:0000256" key="4">
    <source>
        <dbReference type="SAM" id="MobiDB-lite"/>
    </source>
</evidence>
<dbReference type="GO" id="GO:0005737">
    <property type="term" value="C:cytoplasm"/>
    <property type="evidence" value="ECO:0007669"/>
    <property type="project" value="UniProtKB-SubCell"/>
</dbReference>
<dbReference type="PANTHER" id="PTHR46006:SF6">
    <property type="entry name" value="INTERSECTIN-2 ISOFORM X1"/>
    <property type="match status" value="1"/>
</dbReference>
<feature type="compositionally biased region" description="Basic and acidic residues" evidence="4">
    <location>
        <begin position="87"/>
        <end position="109"/>
    </location>
</feature>
<evidence type="ECO:0000313" key="7">
    <source>
        <dbReference type="Proteomes" id="UP000245609"/>
    </source>
</evidence>
<dbReference type="Pfam" id="PF00621">
    <property type="entry name" value="RhoGEF"/>
    <property type="match status" value="1"/>
</dbReference>
<protein>
    <recommendedName>
        <fullName evidence="5">DH domain-containing protein</fullName>
    </recommendedName>
</protein>
<dbReference type="InterPro" id="IPR051480">
    <property type="entry name" value="Endocytic_GEF_Adapter"/>
</dbReference>
<evidence type="ECO:0000256" key="2">
    <source>
        <dbReference type="ARBA" id="ARBA00022490"/>
    </source>
</evidence>
<dbReference type="GO" id="GO:0035025">
    <property type="term" value="P:positive regulation of Rho protein signal transduction"/>
    <property type="evidence" value="ECO:0007669"/>
    <property type="project" value="TreeGrafter"/>
</dbReference>
<dbReference type="PROSITE" id="PS00741">
    <property type="entry name" value="DH_1"/>
    <property type="match status" value="1"/>
</dbReference>
<name>A0A2T9ZBZ0_9FUNG</name>
<gene>
    <name evidence="6" type="ORF">BB560_003484</name>
</gene>
<sequence>MYTFQQRAEKGLKKPEGRNLNFPKNDEQKKNTSDVQLNPNYKKYTNSFNPLLKIKSNGIPSLNSDLEDYNIKEIQEHRGNSWSASKKLVENPKDVSKNKKVDENDDQKNNKYPKNSRKMFNIWEIDKDTLNLMSFINKSYSFSSKPKPDASTLQTKQKAFNKTTKAPVLITDNSKNISRQTWKNKISDQNLSLLNLSEAEMLRQEVMFEIIETEKEYLRDLDVLLELYYKDLLKLGILKTADIKSIFLNDFESRWLCEAPILSDVADILVHWVGSFSVYTEFISGYTESLDKVNTLRKTNTKFAEFCKNYQKNPTSRGLPLESFLLIPFQRLLKYPLLLSNLSKVTDSLSEASMTIKEAQKKLKNEIESIQEAKDFHDNLKWLRKFESRIKNLDGFELAVNRRKFLGFGNGSVKTSFQILKKVGKKSSGQKKSYEFSSEVSMWIFSDVLLIGKPLKLNKPHLAPKSQTSIKSTTVEHLFAKTTKKYDELEFASNSIELLAYPLNVIAFTKKTDC</sequence>
<dbReference type="SMART" id="SM00325">
    <property type="entry name" value="RhoGEF"/>
    <property type="match status" value="1"/>
</dbReference>
<dbReference type="EMBL" id="MBFS01000629">
    <property type="protein sequence ID" value="PVV02070.1"/>
    <property type="molecule type" value="Genomic_DNA"/>
</dbReference>
<dbReference type="SUPFAM" id="SSF48065">
    <property type="entry name" value="DBL homology domain (DH-domain)"/>
    <property type="match status" value="1"/>
</dbReference>
<dbReference type="Proteomes" id="UP000245609">
    <property type="component" value="Unassembled WGS sequence"/>
</dbReference>
<feature type="compositionally biased region" description="Basic and acidic residues" evidence="4">
    <location>
        <begin position="7"/>
        <end position="17"/>
    </location>
</feature>
<feature type="non-terminal residue" evidence="6">
    <location>
        <position position="514"/>
    </location>
</feature>